<dbReference type="InterPro" id="IPR017907">
    <property type="entry name" value="Znf_RING_CS"/>
</dbReference>
<keyword evidence="4" id="KW-0378">Hydrolase</keyword>
<dbReference type="STRING" id="1141098.A0A1Y2EKC7"/>
<dbReference type="InterPro" id="IPR059033">
    <property type="entry name" value="C144_05_dom"/>
</dbReference>
<accession>A0A1Y2EKC7</accession>
<dbReference type="PANTHER" id="PTHR45865">
    <property type="entry name" value="E3 UBIQUITIN-PROTEIN LIGASE SHPRH FAMILY MEMBER"/>
    <property type="match status" value="1"/>
</dbReference>
<dbReference type="SUPFAM" id="SSF52540">
    <property type="entry name" value="P-loop containing nucleoside triphosphate hydrolases"/>
    <property type="match status" value="2"/>
</dbReference>
<keyword evidence="13" id="KW-1185">Reference proteome</keyword>
<dbReference type="InterPro" id="IPR013083">
    <property type="entry name" value="Znf_RING/FYVE/PHD"/>
</dbReference>
<dbReference type="GO" id="GO:0008270">
    <property type="term" value="F:zinc ion binding"/>
    <property type="evidence" value="ECO:0007669"/>
    <property type="project" value="UniProtKB-KW"/>
</dbReference>
<feature type="domain" description="Helicase C-terminal" evidence="11">
    <location>
        <begin position="1142"/>
        <end position="1297"/>
    </location>
</feature>
<evidence type="ECO:0000313" key="12">
    <source>
        <dbReference type="EMBL" id="ORY71999.1"/>
    </source>
</evidence>
<dbReference type="FunFam" id="3.40.50.10810:FF:000059">
    <property type="entry name" value="SNF2 family helicase/ATPase, putative"/>
    <property type="match status" value="1"/>
</dbReference>
<dbReference type="GO" id="GO:0061630">
    <property type="term" value="F:ubiquitin protein ligase activity"/>
    <property type="evidence" value="ECO:0007669"/>
    <property type="project" value="TreeGrafter"/>
</dbReference>
<dbReference type="GO" id="GO:0000209">
    <property type="term" value="P:protein polyubiquitination"/>
    <property type="evidence" value="ECO:0007669"/>
    <property type="project" value="TreeGrafter"/>
</dbReference>
<dbReference type="GO" id="GO:0006974">
    <property type="term" value="P:DNA damage response"/>
    <property type="evidence" value="ECO:0007669"/>
    <property type="project" value="TreeGrafter"/>
</dbReference>
<evidence type="ECO:0000256" key="6">
    <source>
        <dbReference type="ARBA" id="ARBA00022840"/>
    </source>
</evidence>
<dbReference type="Pfam" id="PF00176">
    <property type="entry name" value="SNF2-rel_dom"/>
    <property type="match status" value="1"/>
</dbReference>
<evidence type="ECO:0000259" key="9">
    <source>
        <dbReference type="PROSITE" id="PS50089"/>
    </source>
</evidence>
<keyword evidence="6" id="KW-0067">ATP-binding</keyword>
<reference evidence="12 13" key="1">
    <citation type="submission" date="2016-07" db="EMBL/GenBank/DDBJ databases">
        <title>Pervasive Adenine N6-methylation of Active Genes in Fungi.</title>
        <authorList>
            <consortium name="DOE Joint Genome Institute"/>
            <person name="Mondo S.J."/>
            <person name="Dannebaum R.O."/>
            <person name="Kuo R.C."/>
            <person name="Labutti K."/>
            <person name="Haridas S."/>
            <person name="Kuo A."/>
            <person name="Salamov A."/>
            <person name="Ahrendt S.R."/>
            <person name="Lipzen A."/>
            <person name="Sullivan W."/>
            <person name="Andreopoulos W.B."/>
            <person name="Clum A."/>
            <person name="Lindquist E."/>
            <person name="Daum C."/>
            <person name="Ramamoorthy G.K."/>
            <person name="Gryganskyi A."/>
            <person name="Culley D."/>
            <person name="Magnuson J.K."/>
            <person name="James T.Y."/>
            <person name="O'Malley M.A."/>
            <person name="Stajich J.E."/>
            <person name="Spatafora J.W."/>
            <person name="Visel A."/>
            <person name="Grigoriev I.V."/>
        </authorList>
    </citation>
    <scope>NUCLEOTIDE SEQUENCE [LARGE SCALE GENOMIC DNA]</scope>
    <source>
        <strain evidence="12 13">CBS 129021</strain>
    </source>
</reference>
<dbReference type="PROSITE" id="PS51192">
    <property type="entry name" value="HELICASE_ATP_BIND_1"/>
    <property type="match status" value="1"/>
</dbReference>
<dbReference type="InterPro" id="IPR038718">
    <property type="entry name" value="SNF2-like_sf"/>
</dbReference>
<dbReference type="SMART" id="SM00487">
    <property type="entry name" value="DEXDc"/>
    <property type="match status" value="1"/>
</dbReference>
<dbReference type="GO" id="GO:0016787">
    <property type="term" value="F:hydrolase activity"/>
    <property type="evidence" value="ECO:0007669"/>
    <property type="project" value="UniProtKB-KW"/>
</dbReference>
<dbReference type="InterPro" id="IPR049730">
    <property type="entry name" value="SNF2/RAD54-like_C"/>
</dbReference>
<evidence type="ECO:0000256" key="3">
    <source>
        <dbReference type="ARBA" id="ARBA00022771"/>
    </source>
</evidence>
<feature type="domain" description="RING-type" evidence="9">
    <location>
        <begin position="1033"/>
        <end position="1071"/>
    </location>
</feature>
<dbReference type="GO" id="GO:0005524">
    <property type="term" value="F:ATP binding"/>
    <property type="evidence" value="ECO:0007669"/>
    <property type="project" value="InterPro"/>
</dbReference>
<dbReference type="InterPro" id="IPR052583">
    <property type="entry name" value="ATP-helicase/E3_Ub-Ligase"/>
</dbReference>
<dbReference type="InterPro" id="IPR014001">
    <property type="entry name" value="Helicase_ATP-bd"/>
</dbReference>
<feature type="region of interest" description="Disordered" evidence="8">
    <location>
        <begin position="640"/>
        <end position="659"/>
    </location>
</feature>
<dbReference type="OrthoDB" id="5330228at2759"/>
<keyword evidence="2" id="KW-0547">Nucleotide-binding</keyword>
<dbReference type="GeneID" id="63771070"/>
<dbReference type="Pfam" id="PF26021">
    <property type="entry name" value="Ferritin_C144_05"/>
    <property type="match status" value="1"/>
</dbReference>
<dbReference type="InterPro" id="IPR027417">
    <property type="entry name" value="P-loop_NTPase"/>
</dbReference>
<proteinExistence type="predicted"/>
<dbReference type="PROSITE" id="PS50089">
    <property type="entry name" value="ZF_RING_2"/>
    <property type="match status" value="1"/>
</dbReference>
<evidence type="ECO:0000256" key="1">
    <source>
        <dbReference type="ARBA" id="ARBA00022723"/>
    </source>
</evidence>
<dbReference type="PANTHER" id="PTHR45865:SF1">
    <property type="entry name" value="E3 UBIQUITIN-PROTEIN LIGASE SHPRH"/>
    <property type="match status" value="1"/>
</dbReference>
<evidence type="ECO:0000256" key="5">
    <source>
        <dbReference type="ARBA" id="ARBA00022833"/>
    </source>
</evidence>
<dbReference type="RefSeq" id="XP_040721591.1">
    <property type="nucleotide sequence ID" value="XM_040854858.1"/>
</dbReference>
<sequence>MKFRYSARTHSINLASNSQSPVRSFKSDIHLGRANPTKSLATILHVATNTRDGISSPHGIWTTLQIEFERQGDEDCLKFIFELKWNQSGIDQGVRSKAQRTLSRQVQDTFFPNQTTAAAGASEGLLPRAFYEAAFIPRKEEYTDLLSLSIPHLTSKLYPFQRRALQWLLSREGVRWIDPGSDCSAGAGLESHPIQPTSDLPLSFTEAKDADSRTFYLSDLYHVVTRDVEPFHELETSIRGGVLAEEMGLGKTVETISMILLHQRPPQPALVFDNYTGSKVRPTGATLIVTPATLKNQWISEFDKHAPHLRVVEYRGIKAYKGREDELLTELAEHDVVVTTYNVLQSEIHFAETPPERSMRHERRHPRPKSPLMQLSWWRVCLDEAQLVESGVSAAAKVARLIPRVNAWGITGTPVKENIKDLWGLLVFLRYEPFASYPAVWDAVTSTHRALFKTIFHRISLRHTKRAVRSELALPPQKRYVITMPFTAVEEQHYQSQFQELTQSCGLDKRGAPLHDDWDPDDPAILELMKHALAQLRQTVLHPELGPGRLRAVAQKNRPLRTIEEVLEAMIEQSESAIRTDQRNYLVNKLKRGQLLENSPRVRESLQIWQEVLDEVKVSVAESREQLQAEVLHAKQAGIDELDDSQSKSSESFKNADEEQIRTRVGEARRKLRSALDMEHRAVFFIANAYYQMKSNEDMTKPDSDEFRRLEKLEVDGYESAKQIRKEILQEAYAKASSYMKRLAESADTQSFSEIPGFKPVEYRGLESRRISENLEALCYLLDNQAGLIDEFREQVIQLLLRPLVDEDEEVEATGEEYENSTKIQDSLMAYTHVLRATIADRQDALSGIVNNRIQHETKVAERLAKDGEGPDPEKMLELLQERKARKPTPQQGSFRGIILEMRELATQLRHEAANGSNRAQVELDIVQQQLKMTQDQVTDQNKAALALEKELELFTAAMNARVEYYKQLQVVSDTVAPFEVPEDQNISVKTLMAGLLAEEQAFQHKVASAESKHRYLLHLRDAGQNSQEPKFCVICQSSFTLGVLTICGHQFCKECMTLWFKAHHNCPICKRKLDLNMLHDITLKKPEFKLHTEHNAMPIPESSHKARNKRSGIYSEFSDEKLQAIKNIDIDGPSFATKVDTLIKHVLWLRGADPGAKSIIFSQFREFLDVVRRAFTHYRIGFTSFDAKDGISRFKEDPGAECFLMDARSHASGLDLVNANHVFLCEPLLNTALELQAIARVDRIGQEHETTVWLYLVQGTVEESIYNLSVQRRMEHMGRNSKGKSRESTPEISDLNLEAANSLELEQAALKKLMSKEKQLGEEIDKSDLWECLFGHLSDGRLGRQDSQAMDERFNNVAVRGFLAAEAADARREAREAGEPSGSALA</sequence>
<dbReference type="Gene3D" id="3.40.50.10810">
    <property type="entry name" value="Tandem AAA-ATPase domain"/>
    <property type="match status" value="1"/>
</dbReference>
<dbReference type="SMART" id="SM00184">
    <property type="entry name" value="RING"/>
    <property type="match status" value="1"/>
</dbReference>
<dbReference type="InterPro" id="IPR000330">
    <property type="entry name" value="SNF2_N"/>
</dbReference>
<organism evidence="12 13">
    <name type="scientific">Pseudomassariella vexata</name>
    <dbReference type="NCBI Taxonomy" id="1141098"/>
    <lineage>
        <taxon>Eukaryota</taxon>
        <taxon>Fungi</taxon>
        <taxon>Dikarya</taxon>
        <taxon>Ascomycota</taxon>
        <taxon>Pezizomycotina</taxon>
        <taxon>Sordariomycetes</taxon>
        <taxon>Xylariomycetidae</taxon>
        <taxon>Amphisphaeriales</taxon>
        <taxon>Pseudomassariaceae</taxon>
        <taxon>Pseudomassariella</taxon>
    </lineage>
</organism>
<dbReference type="EMBL" id="MCFJ01000001">
    <property type="protein sequence ID" value="ORY71999.1"/>
    <property type="molecule type" value="Genomic_DNA"/>
</dbReference>
<dbReference type="SUPFAM" id="SSF57850">
    <property type="entry name" value="RING/U-box"/>
    <property type="match status" value="1"/>
</dbReference>
<keyword evidence="1" id="KW-0479">Metal-binding</keyword>
<feature type="domain" description="Helicase ATP-binding" evidence="10">
    <location>
        <begin position="232"/>
        <end position="432"/>
    </location>
</feature>
<dbReference type="PROSITE" id="PS51194">
    <property type="entry name" value="HELICASE_CTER"/>
    <property type="match status" value="1"/>
</dbReference>
<dbReference type="InParanoid" id="A0A1Y2EKC7"/>
<gene>
    <name evidence="12" type="ORF">BCR38DRAFT_329164</name>
</gene>
<dbReference type="InterPro" id="IPR001841">
    <property type="entry name" value="Znf_RING"/>
</dbReference>
<dbReference type="CDD" id="cd18070">
    <property type="entry name" value="DEXQc_SHPRH"/>
    <property type="match status" value="1"/>
</dbReference>
<protein>
    <submittedName>
        <fullName evidence="12">E3 ubiquitin-protein ligase</fullName>
    </submittedName>
</protein>
<keyword evidence="3 7" id="KW-0863">Zinc-finger</keyword>
<dbReference type="Gene3D" id="3.40.50.300">
    <property type="entry name" value="P-loop containing nucleotide triphosphate hydrolases"/>
    <property type="match status" value="1"/>
</dbReference>
<evidence type="ECO:0000256" key="8">
    <source>
        <dbReference type="SAM" id="MobiDB-lite"/>
    </source>
</evidence>
<dbReference type="InterPro" id="IPR001650">
    <property type="entry name" value="Helicase_C-like"/>
</dbReference>
<evidence type="ECO:0000259" key="11">
    <source>
        <dbReference type="PROSITE" id="PS51194"/>
    </source>
</evidence>
<dbReference type="PROSITE" id="PS00518">
    <property type="entry name" value="ZF_RING_1"/>
    <property type="match status" value="1"/>
</dbReference>
<dbReference type="CDD" id="cd18793">
    <property type="entry name" value="SF2_C_SNF"/>
    <property type="match status" value="1"/>
</dbReference>
<evidence type="ECO:0000256" key="2">
    <source>
        <dbReference type="ARBA" id="ARBA00022741"/>
    </source>
</evidence>
<dbReference type="Pfam" id="PF00271">
    <property type="entry name" value="Helicase_C"/>
    <property type="match status" value="1"/>
</dbReference>
<evidence type="ECO:0000313" key="13">
    <source>
        <dbReference type="Proteomes" id="UP000193689"/>
    </source>
</evidence>
<evidence type="ECO:0000259" key="10">
    <source>
        <dbReference type="PROSITE" id="PS51192"/>
    </source>
</evidence>
<dbReference type="FunCoup" id="A0A1Y2EKC7">
    <property type="interactions" value="226"/>
</dbReference>
<dbReference type="Pfam" id="PF13920">
    <property type="entry name" value="zf-C3HC4_3"/>
    <property type="match status" value="1"/>
</dbReference>
<keyword evidence="5" id="KW-0862">Zinc</keyword>
<evidence type="ECO:0000256" key="4">
    <source>
        <dbReference type="ARBA" id="ARBA00022801"/>
    </source>
</evidence>
<evidence type="ECO:0000256" key="7">
    <source>
        <dbReference type="PROSITE-ProRule" id="PRU00175"/>
    </source>
</evidence>
<dbReference type="Proteomes" id="UP000193689">
    <property type="component" value="Unassembled WGS sequence"/>
</dbReference>
<name>A0A1Y2EKC7_9PEZI</name>
<dbReference type="GO" id="GO:0005634">
    <property type="term" value="C:nucleus"/>
    <property type="evidence" value="ECO:0007669"/>
    <property type="project" value="TreeGrafter"/>
</dbReference>
<comment type="caution">
    <text evidence="12">The sequence shown here is derived from an EMBL/GenBank/DDBJ whole genome shotgun (WGS) entry which is preliminary data.</text>
</comment>
<dbReference type="Gene3D" id="3.30.40.10">
    <property type="entry name" value="Zinc/RING finger domain, C3HC4 (zinc finger)"/>
    <property type="match status" value="1"/>
</dbReference>